<dbReference type="eggNOG" id="arCOG01026">
    <property type="taxonomic scope" value="Archaea"/>
</dbReference>
<dbReference type="PIRSF" id="PIRSF004884">
    <property type="entry name" value="Sugar_kin_arch"/>
    <property type="match status" value="1"/>
</dbReference>
<dbReference type="Proteomes" id="UP000000262">
    <property type="component" value="Chromosome"/>
</dbReference>
<keyword evidence="1 2" id="KW-0808">Transferase</keyword>
<evidence type="ECO:0000259" key="3">
    <source>
        <dbReference type="Pfam" id="PF00288"/>
    </source>
</evidence>
<comment type="function">
    <text evidence="2">Catalyzes the condensation of 4-aminobenzoate (pABA) with 5-phospho-alpha-D-ribose 1-diphosphate (PRPP) to produce beta-ribofuranosylaminobenzene 5'-phosphate (beta-RFA-P).</text>
</comment>
<comment type="pathway">
    <text evidence="2">Cofactor biosynthesis; 5,6,7,8-tetrahydromethanopterin biosynthesis.</text>
</comment>
<keyword evidence="5" id="KW-1185">Reference proteome</keyword>
<comment type="catalytic activity">
    <reaction evidence="2">
        <text>5-phospho-alpha-D-ribose 1-diphosphate + 4-hydroxybenzoate + H(+) = 4-(beta-D-ribofuranosyl)phenol 5'-phosphate + CO2 + diphosphate</text>
        <dbReference type="Rhea" id="RHEA:48556"/>
        <dbReference type="ChEBI" id="CHEBI:15378"/>
        <dbReference type="ChEBI" id="CHEBI:16526"/>
        <dbReference type="ChEBI" id="CHEBI:17879"/>
        <dbReference type="ChEBI" id="CHEBI:33019"/>
        <dbReference type="ChEBI" id="CHEBI:58017"/>
        <dbReference type="ChEBI" id="CHEBI:82767"/>
        <dbReference type="EC" id="2.4.2.54"/>
    </reaction>
</comment>
<dbReference type="EC" id="2.4.2.54" evidence="2"/>
<evidence type="ECO:0000313" key="5">
    <source>
        <dbReference type="Proteomes" id="UP000000262"/>
    </source>
</evidence>
<gene>
    <name evidence="4" type="ordered locus">Igni_1441</name>
</gene>
<reference evidence="4 5" key="1">
    <citation type="journal article" date="2008" name="Genome Biol.">
        <title>A genomic analysis of the archaeal system Ignicoccus hospitalis-Nanoarchaeum equitans.</title>
        <authorList>
            <person name="Podar M."/>
            <person name="Anderson I."/>
            <person name="Makarova K.S."/>
            <person name="Elkins J.G."/>
            <person name="Ivanova N."/>
            <person name="Wall M.A."/>
            <person name="Lykidis A."/>
            <person name="Mavromatis K."/>
            <person name="Sun H."/>
            <person name="Hudson M.E."/>
            <person name="Chen W."/>
            <person name="Deciu C."/>
            <person name="Hutchison D."/>
            <person name="Eads J.R."/>
            <person name="Anderson A."/>
            <person name="Fernandes F."/>
            <person name="Szeto E."/>
            <person name="Lapidus A."/>
            <person name="Kyrpides N.C."/>
            <person name="Saier M.H.Jr."/>
            <person name="Richardson P.M."/>
            <person name="Rachel R."/>
            <person name="Huber H."/>
            <person name="Eisen J.A."/>
            <person name="Koonin E.V."/>
            <person name="Keller M."/>
            <person name="Stetter K.O."/>
        </authorList>
    </citation>
    <scope>NUCLEOTIDE SEQUENCE [LARGE SCALE GENOMIC DNA]</scope>
    <source>
        <strain evidence="5">KIN4/I / DSM 18386 / JCM 14125</strain>
    </source>
</reference>
<dbReference type="PANTHER" id="PTHR20861">
    <property type="entry name" value="HOMOSERINE/4-DIPHOSPHOCYTIDYL-2-C-METHYL-D-ERYTHRITOL KINASE"/>
    <property type="match status" value="1"/>
</dbReference>
<dbReference type="PhylomeDB" id="A8ACG5"/>
<dbReference type="NCBIfam" id="TIGR00144">
    <property type="entry name" value="beta_RFAP_syn"/>
    <property type="match status" value="1"/>
</dbReference>
<dbReference type="InterPro" id="IPR004422">
    <property type="entry name" value="RFAP_synthase"/>
</dbReference>
<protein>
    <recommendedName>
        <fullName evidence="2">Beta-ribofuranosylaminobenzene 5'-phosphate synthase</fullName>
        <shortName evidence="2">Beta-RFA-P synthase</shortName>
        <ecNumber evidence="2">2.4.2.54</ecNumber>
    </recommendedName>
</protein>
<dbReference type="KEGG" id="iho:Igni_1441"/>
<evidence type="ECO:0000256" key="1">
    <source>
        <dbReference type="ARBA" id="ARBA00022679"/>
    </source>
</evidence>
<sequence length="308" mass="33616">MRVKVSAPSRLHFALVDLSGDLGRLDGGAGVALKFPRTVVVAEENDELAYEGPRADEVVPKLKRLGLKGKVRVIETPPPHAGFGSTTSLLLSSAKALFELNGIPVTSRELAVFMGRGGTSGVGVAAFEGGGFIVDFGHDAELKRRPLPSGASLTTPPPYLRLEFPEEWAFVISIPHKGVYDERREVSEFLKHTPIPPEESALTARIILMMIIPSILEKDLELFKRGINELQKVGFKRIERELQDEKTKEVCRTFREVAGSAGLSSMGPACFAVVHVTESRVIMEELESKISDVEVRITTADNVGARVF</sequence>
<accession>A8ACG5</accession>
<dbReference type="GO" id="GO:0005524">
    <property type="term" value="F:ATP binding"/>
    <property type="evidence" value="ECO:0007669"/>
    <property type="project" value="UniProtKB-UniRule"/>
</dbReference>
<dbReference type="SUPFAM" id="SSF54211">
    <property type="entry name" value="Ribosomal protein S5 domain 2-like"/>
    <property type="match status" value="1"/>
</dbReference>
<feature type="domain" description="GHMP kinase N-terminal" evidence="3">
    <location>
        <begin position="64"/>
        <end position="127"/>
    </location>
</feature>
<dbReference type="STRING" id="453591.Igni_1441"/>
<dbReference type="OrthoDB" id="85156at2157"/>
<dbReference type="Pfam" id="PF00288">
    <property type="entry name" value="GHMP_kinases_N"/>
    <property type="match status" value="1"/>
</dbReference>
<dbReference type="EMBL" id="CP000816">
    <property type="protein sequence ID" value="ABU82617.1"/>
    <property type="molecule type" value="Genomic_DNA"/>
</dbReference>
<dbReference type="InterPro" id="IPR006204">
    <property type="entry name" value="GHMP_kinase_N_dom"/>
</dbReference>
<dbReference type="AlphaFoldDB" id="A8ACG5"/>
<dbReference type="RefSeq" id="WP_012123581.1">
    <property type="nucleotide sequence ID" value="NC_009776.1"/>
</dbReference>
<evidence type="ECO:0000256" key="2">
    <source>
        <dbReference type="PIRNR" id="PIRNR004884"/>
    </source>
</evidence>
<organism evidence="4 5">
    <name type="scientific">Ignicoccus hospitalis (strain KIN4/I / DSM 18386 / JCM 14125)</name>
    <dbReference type="NCBI Taxonomy" id="453591"/>
    <lineage>
        <taxon>Archaea</taxon>
        <taxon>Thermoproteota</taxon>
        <taxon>Thermoprotei</taxon>
        <taxon>Desulfurococcales</taxon>
        <taxon>Desulfurococcaceae</taxon>
        <taxon>Ignicoccus</taxon>
    </lineage>
</organism>
<dbReference type="GO" id="GO:0043793">
    <property type="term" value="F:beta-ribofuranosylaminobenzene 5'-phosphate synthase activity"/>
    <property type="evidence" value="ECO:0007669"/>
    <property type="project" value="UniProtKB-EC"/>
</dbReference>
<comment type="similarity">
    <text evidence="2">Belongs to the beta-RFA-P synthase family.</text>
</comment>
<dbReference type="GeneID" id="5561720"/>
<name>A8ACG5_IGNH4</name>
<dbReference type="UniPathway" id="UPA00065"/>
<dbReference type="InterPro" id="IPR020568">
    <property type="entry name" value="Ribosomal_Su5_D2-typ_SF"/>
</dbReference>
<proteinExistence type="inferred from homology"/>
<evidence type="ECO:0000313" key="4">
    <source>
        <dbReference type="EMBL" id="ABU82617.1"/>
    </source>
</evidence>
<dbReference type="PANTHER" id="PTHR20861:SF6">
    <property type="entry name" value="BETA-RIBOFURANOSYLPHENOL 5'-PHOSPHATE SYNTHASE"/>
    <property type="match status" value="1"/>
</dbReference>
<comment type="subunit">
    <text evidence="2">Homodimer.</text>
</comment>
<keyword evidence="2" id="KW-0328">Glycosyltransferase</keyword>
<dbReference type="HOGENOM" id="CLU_061764_0_0_2"/>